<dbReference type="InterPro" id="IPR029058">
    <property type="entry name" value="AB_hydrolase_fold"/>
</dbReference>
<dbReference type="PANTHER" id="PTHR46270">
    <property type="entry name" value="ARMADILLO-TYPE FOLD-RELATED"/>
    <property type="match status" value="1"/>
</dbReference>
<dbReference type="SUPFAM" id="SSF52200">
    <property type="entry name" value="Toll/Interleukin receptor TIR domain"/>
    <property type="match status" value="1"/>
</dbReference>
<dbReference type="EMBL" id="CAJOBE010002237">
    <property type="protein sequence ID" value="CAF3808705.1"/>
    <property type="molecule type" value="Genomic_DNA"/>
</dbReference>
<protein>
    <recommendedName>
        <fullName evidence="1">TIR domain-containing protein</fullName>
    </recommendedName>
</protein>
<evidence type="ECO:0000313" key="4">
    <source>
        <dbReference type="Proteomes" id="UP000663889"/>
    </source>
</evidence>
<dbReference type="Gene3D" id="1.10.150.50">
    <property type="entry name" value="Transcription Factor, Ets-1"/>
    <property type="match status" value="1"/>
</dbReference>
<reference evidence="2" key="1">
    <citation type="submission" date="2021-02" db="EMBL/GenBank/DDBJ databases">
        <authorList>
            <person name="Nowell W R."/>
        </authorList>
    </citation>
    <scope>NUCLEOTIDE SEQUENCE</scope>
</reference>
<comment type="caution">
    <text evidence="2">The sequence shown here is derived from an EMBL/GenBank/DDBJ whole genome shotgun (WGS) entry which is preliminary data.</text>
</comment>
<proteinExistence type="predicted"/>
<dbReference type="InterPro" id="IPR013761">
    <property type="entry name" value="SAM/pointed_sf"/>
</dbReference>
<dbReference type="Gene3D" id="3.40.50.1820">
    <property type="entry name" value="alpha/beta hydrolase"/>
    <property type="match status" value="1"/>
</dbReference>
<sequence>MENNFEEHVSTLFDSPWPNDLIIKMIDIFEKQTSQTISSFISVSLKSILTIEHWAWQMLSKDSRQWIYLDDCVKFFHVLHSFNIKLISNNNGIQCDTKISLLIPSHIDWIDGILDQIESSNDTFLTLASLWFDTLSYLAQQLSEIVYLPTMQHLNNRLSRDFLMTNQYKFYLKQLCVSNLPQSVFTAKQNFYMKTCSFSLNVYLWSKSQNLPFTSEEIIKFLSEDYSKMILVQSYTVESWSNELLSCIAHIIGLMCSSCWWGGQKPQHIELIVSSKDTVYEHIFALIRLVSYQPFHERISAQFYNDETVLMDTSLIFLFGMVQIYDLDCFISSQTNLPAILWSIAQASSYDRIRACAYGFLAEILSDKQLKELKISDNICEFFFHILEQAWNHPTKKWKKITIPYLLKGYLSLSSNDTIQTTTANSNKISLFIELCDHYPMAFDIIWALSFNSIIVKQLQSNELFKTKLVQINHQTNDENMRKIVNGILWNLNSNREENILSDNSHEKKFDIMISYSHKEKQICKQLYEELSQLGYRIWIDFDQMHGNVMDAMVEAIEQSRTIMICMSEQYQRSNYCRAEAQYAFQKQLNIIPILLQKHYKPDGWLAFLIGSLLYIDFTKYEYSKAFDMLMKELKMINERNEISTKPVQTKLNTVGSLPVSSCLIQSSSQSITFPENVQDWTEIHVHRWLSENDLPQMARILSGMDGLNLIYLSEYIIKSEPQQILSLLQHDSLRRINENISLIEISRFRTLIERKNLLMFISTKQMLKVFQQKKTSAIPFIYQCLLSVPPDYESDKTEKRWPLLLFLHGAGESHSPIDKVLKHGPPKLVHAYSSSKEDNHSSDNVNMECAQLVAENFITCSPQVDRGYVWDSTVLSGLLDELEQTYRIDKNKIYVTGISMGGYGTWSLAMDQPTRFAAIIPICGGGDCQRVSLLKHLPIWNFHGKLDNVIPVTASSSLIKALDSPLCKSTIYPNIKHDSWTETYNNPEIYKWLLEQTKNP</sequence>
<dbReference type="PANTHER" id="PTHR46270:SF2">
    <property type="entry name" value="TIR DOMAIN-CONTAINING PROTEIN"/>
    <property type="match status" value="1"/>
</dbReference>
<evidence type="ECO:0000313" key="2">
    <source>
        <dbReference type="EMBL" id="CAF1293858.1"/>
    </source>
</evidence>
<evidence type="ECO:0000313" key="3">
    <source>
        <dbReference type="EMBL" id="CAF3808705.1"/>
    </source>
</evidence>
<dbReference type="InterPro" id="IPR000157">
    <property type="entry name" value="TIR_dom"/>
</dbReference>
<dbReference type="Pfam" id="PF13676">
    <property type="entry name" value="TIR_2"/>
    <property type="match status" value="1"/>
</dbReference>
<dbReference type="Gene3D" id="3.40.50.10140">
    <property type="entry name" value="Toll/interleukin-1 receptor homology (TIR) domain"/>
    <property type="match status" value="1"/>
</dbReference>
<gene>
    <name evidence="3" type="ORF">FNK824_LOCUS15438</name>
    <name evidence="2" type="ORF">SEV965_LOCUS25916</name>
</gene>
<dbReference type="PROSITE" id="PS50104">
    <property type="entry name" value="TIR"/>
    <property type="match status" value="1"/>
</dbReference>
<dbReference type="SUPFAM" id="SSF53474">
    <property type="entry name" value="alpha/beta-Hydrolases"/>
    <property type="match status" value="1"/>
</dbReference>
<dbReference type="Proteomes" id="UP000663889">
    <property type="component" value="Unassembled WGS sequence"/>
</dbReference>
<feature type="domain" description="TIR" evidence="1">
    <location>
        <begin position="508"/>
        <end position="627"/>
    </location>
</feature>
<organism evidence="2 4">
    <name type="scientific">Rotaria sordida</name>
    <dbReference type="NCBI Taxonomy" id="392033"/>
    <lineage>
        <taxon>Eukaryota</taxon>
        <taxon>Metazoa</taxon>
        <taxon>Spiralia</taxon>
        <taxon>Gnathifera</taxon>
        <taxon>Rotifera</taxon>
        <taxon>Eurotatoria</taxon>
        <taxon>Bdelloidea</taxon>
        <taxon>Philodinida</taxon>
        <taxon>Philodinidae</taxon>
        <taxon>Rotaria</taxon>
    </lineage>
</organism>
<dbReference type="EMBL" id="CAJNOU010002140">
    <property type="protein sequence ID" value="CAF1293858.1"/>
    <property type="molecule type" value="Genomic_DNA"/>
</dbReference>
<dbReference type="AlphaFoldDB" id="A0A815CZB4"/>
<dbReference type="InterPro" id="IPR003140">
    <property type="entry name" value="PLipase/COase/thioEstase"/>
</dbReference>
<dbReference type="Pfam" id="PF02230">
    <property type="entry name" value="Abhydrolase_2"/>
    <property type="match status" value="1"/>
</dbReference>
<dbReference type="SUPFAM" id="SSF47769">
    <property type="entry name" value="SAM/Pointed domain"/>
    <property type="match status" value="1"/>
</dbReference>
<evidence type="ECO:0000259" key="1">
    <source>
        <dbReference type="PROSITE" id="PS50104"/>
    </source>
</evidence>
<accession>A0A815CZB4</accession>
<dbReference type="GO" id="GO:0007165">
    <property type="term" value="P:signal transduction"/>
    <property type="evidence" value="ECO:0007669"/>
    <property type="project" value="InterPro"/>
</dbReference>
<dbReference type="GO" id="GO:0016787">
    <property type="term" value="F:hydrolase activity"/>
    <property type="evidence" value="ECO:0007669"/>
    <property type="project" value="InterPro"/>
</dbReference>
<dbReference type="Proteomes" id="UP000663874">
    <property type="component" value="Unassembled WGS sequence"/>
</dbReference>
<dbReference type="SMART" id="SM00255">
    <property type="entry name" value="TIR"/>
    <property type="match status" value="1"/>
</dbReference>
<name>A0A815CZB4_9BILA</name>
<dbReference type="InterPro" id="IPR035897">
    <property type="entry name" value="Toll_tir_struct_dom_sf"/>
</dbReference>